<evidence type="ECO:0000256" key="2">
    <source>
        <dbReference type="ARBA" id="ARBA00022649"/>
    </source>
</evidence>
<dbReference type="InterPro" id="IPR051813">
    <property type="entry name" value="HepT_RNase_toxin"/>
</dbReference>
<organism evidence="6 7">
    <name type="scientific">Methanospirillum hungatei</name>
    <dbReference type="NCBI Taxonomy" id="2203"/>
    <lineage>
        <taxon>Archaea</taxon>
        <taxon>Methanobacteriati</taxon>
        <taxon>Methanobacteriota</taxon>
        <taxon>Stenosarchaea group</taxon>
        <taxon>Methanomicrobia</taxon>
        <taxon>Methanomicrobiales</taxon>
        <taxon>Methanospirillaceae</taxon>
        <taxon>Methanospirillum</taxon>
    </lineage>
</organism>
<dbReference type="OrthoDB" id="318716at2157"/>
<evidence type="ECO:0000256" key="1">
    <source>
        <dbReference type="ARBA" id="ARBA00022553"/>
    </source>
</evidence>
<gene>
    <name evidence="6" type="ORF">KSK55_01705</name>
</gene>
<accession>A0A8F5VN15</accession>
<evidence type="ECO:0000313" key="6">
    <source>
        <dbReference type="EMBL" id="QXO95156.1"/>
    </source>
</evidence>
<dbReference type="PANTHER" id="PTHR34139:SF1">
    <property type="entry name" value="RNASE MJ1380-RELATED"/>
    <property type="match status" value="1"/>
</dbReference>
<protein>
    <submittedName>
        <fullName evidence="6">DUF86 domain-containing protein</fullName>
    </submittedName>
</protein>
<evidence type="ECO:0000256" key="4">
    <source>
        <dbReference type="ARBA" id="ARBA00022741"/>
    </source>
</evidence>
<keyword evidence="2" id="KW-1277">Toxin-antitoxin system</keyword>
<dbReference type="GO" id="GO:0110001">
    <property type="term" value="C:toxin-antitoxin complex"/>
    <property type="evidence" value="ECO:0007669"/>
    <property type="project" value="InterPro"/>
</dbReference>
<dbReference type="GO" id="GO:0004540">
    <property type="term" value="F:RNA nuclease activity"/>
    <property type="evidence" value="ECO:0007669"/>
    <property type="project" value="InterPro"/>
</dbReference>
<dbReference type="InterPro" id="IPR008201">
    <property type="entry name" value="HepT-like"/>
</dbReference>
<dbReference type="AlphaFoldDB" id="A0A8F5VN15"/>
<sequence length="102" mass="11752">MTKYNISLKADSLLLDDIRLDPDLSRSIPRSIEIIGEAVKNLSPTIRDAHPEIPWSAIAGMRDKLIHGYFGIKWIVVWSVIKNDLPDLNMKIRKIIEKMRNE</sequence>
<evidence type="ECO:0000313" key="7">
    <source>
        <dbReference type="Proteomes" id="UP000694228"/>
    </source>
</evidence>
<evidence type="ECO:0000256" key="3">
    <source>
        <dbReference type="ARBA" id="ARBA00022722"/>
    </source>
</evidence>
<dbReference type="GO" id="GO:0000166">
    <property type="term" value="F:nucleotide binding"/>
    <property type="evidence" value="ECO:0007669"/>
    <property type="project" value="UniProtKB-KW"/>
</dbReference>
<proteinExistence type="predicted"/>
<evidence type="ECO:0000256" key="5">
    <source>
        <dbReference type="ARBA" id="ARBA00022801"/>
    </source>
</evidence>
<dbReference type="Pfam" id="PF01934">
    <property type="entry name" value="HepT-like"/>
    <property type="match status" value="1"/>
</dbReference>
<keyword evidence="4" id="KW-0547">Nucleotide-binding</keyword>
<keyword evidence="5" id="KW-0378">Hydrolase</keyword>
<reference evidence="6 7" key="1">
    <citation type="submission" date="2021-06" db="EMBL/GenBank/DDBJ databases">
        <title>Complete genome sequence of the secondary alcohol utilizing methanogen Methanospirillum hungatei strain GP1.</title>
        <authorList>
            <person name="Day L.A."/>
            <person name="Costa K.C."/>
        </authorList>
    </citation>
    <scope>NUCLEOTIDE SEQUENCE [LARGE SCALE GENOMIC DNA]</scope>
    <source>
        <strain evidence="6 7">GP1</strain>
    </source>
</reference>
<dbReference type="GO" id="GO:0016787">
    <property type="term" value="F:hydrolase activity"/>
    <property type="evidence" value="ECO:0007669"/>
    <property type="project" value="UniProtKB-KW"/>
</dbReference>
<dbReference type="Proteomes" id="UP000694228">
    <property type="component" value="Chromosome"/>
</dbReference>
<name>A0A8F5VN15_METHU</name>
<keyword evidence="1" id="KW-0597">Phosphoprotein</keyword>
<dbReference type="PANTHER" id="PTHR34139">
    <property type="entry name" value="UPF0331 PROTEIN MJ0127"/>
    <property type="match status" value="1"/>
</dbReference>
<keyword evidence="3" id="KW-0540">Nuclease</keyword>
<dbReference type="EMBL" id="CP077107">
    <property type="protein sequence ID" value="QXO95156.1"/>
    <property type="molecule type" value="Genomic_DNA"/>
</dbReference>